<gene>
    <name evidence="2" type="ORF">DPMN_142362</name>
</gene>
<feature type="compositionally biased region" description="Basic and acidic residues" evidence="1">
    <location>
        <begin position="57"/>
        <end position="68"/>
    </location>
</feature>
<evidence type="ECO:0000313" key="3">
    <source>
        <dbReference type="Proteomes" id="UP000828390"/>
    </source>
</evidence>
<feature type="region of interest" description="Disordered" evidence="1">
    <location>
        <begin position="32"/>
        <end position="83"/>
    </location>
</feature>
<protein>
    <submittedName>
        <fullName evidence="2">Uncharacterized protein</fullName>
    </submittedName>
</protein>
<feature type="compositionally biased region" description="Gly residues" evidence="1">
    <location>
        <begin position="74"/>
        <end position="83"/>
    </location>
</feature>
<dbReference type="EMBL" id="JAIWYP010000006">
    <property type="protein sequence ID" value="KAH3813892.1"/>
    <property type="molecule type" value="Genomic_DNA"/>
</dbReference>
<keyword evidence="3" id="KW-1185">Reference proteome</keyword>
<organism evidence="2 3">
    <name type="scientific">Dreissena polymorpha</name>
    <name type="common">Zebra mussel</name>
    <name type="synonym">Mytilus polymorpha</name>
    <dbReference type="NCBI Taxonomy" id="45954"/>
    <lineage>
        <taxon>Eukaryota</taxon>
        <taxon>Metazoa</taxon>
        <taxon>Spiralia</taxon>
        <taxon>Lophotrochozoa</taxon>
        <taxon>Mollusca</taxon>
        <taxon>Bivalvia</taxon>
        <taxon>Autobranchia</taxon>
        <taxon>Heteroconchia</taxon>
        <taxon>Euheterodonta</taxon>
        <taxon>Imparidentia</taxon>
        <taxon>Neoheterodontei</taxon>
        <taxon>Myida</taxon>
        <taxon>Dreissenoidea</taxon>
        <taxon>Dreissenidae</taxon>
        <taxon>Dreissena</taxon>
    </lineage>
</organism>
<accession>A0A9D4JNE6</accession>
<reference evidence="2" key="1">
    <citation type="journal article" date="2019" name="bioRxiv">
        <title>The Genome of the Zebra Mussel, Dreissena polymorpha: A Resource for Invasive Species Research.</title>
        <authorList>
            <person name="McCartney M.A."/>
            <person name="Auch B."/>
            <person name="Kono T."/>
            <person name="Mallez S."/>
            <person name="Zhang Y."/>
            <person name="Obille A."/>
            <person name="Becker A."/>
            <person name="Abrahante J.E."/>
            <person name="Garbe J."/>
            <person name="Badalamenti J.P."/>
            <person name="Herman A."/>
            <person name="Mangelson H."/>
            <person name="Liachko I."/>
            <person name="Sullivan S."/>
            <person name="Sone E.D."/>
            <person name="Koren S."/>
            <person name="Silverstein K.A.T."/>
            <person name="Beckman K.B."/>
            <person name="Gohl D.M."/>
        </authorList>
    </citation>
    <scope>NUCLEOTIDE SEQUENCE</scope>
    <source>
        <strain evidence="2">Duluth1</strain>
        <tissue evidence="2">Whole animal</tissue>
    </source>
</reference>
<name>A0A9D4JNE6_DREPO</name>
<comment type="caution">
    <text evidence="2">The sequence shown here is derived from an EMBL/GenBank/DDBJ whole genome shotgun (WGS) entry which is preliminary data.</text>
</comment>
<dbReference type="Proteomes" id="UP000828390">
    <property type="component" value="Unassembled WGS sequence"/>
</dbReference>
<evidence type="ECO:0000313" key="2">
    <source>
        <dbReference type="EMBL" id="KAH3813892.1"/>
    </source>
</evidence>
<reference evidence="2" key="2">
    <citation type="submission" date="2020-11" db="EMBL/GenBank/DDBJ databases">
        <authorList>
            <person name="McCartney M.A."/>
            <person name="Auch B."/>
            <person name="Kono T."/>
            <person name="Mallez S."/>
            <person name="Becker A."/>
            <person name="Gohl D.M."/>
            <person name="Silverstein K.A.T."/>
            <person name="Koren S."/>
            <person name="Bechman K.B."/>
            <person name="Herman A."/>
            <person name="Abrahante J.E."/>
            <person name="Garbe J."/>
        </authorList>
    </citation>
    <scope>NUCLEOTIDE SEQUENCE</scope>
    <source>
        <strain evidence="2">Duluth1</strain>
        <tissue evidence="2">Whole animal</tissue>
    </source>
</reference>
<sequence length="83" mass="9483">MINAYFSGMKLRFVVGEKMTYWQRLDYEPHNQPCKQRNPRAKDIYRVTPANKQRLHGRSDSDNTDTHTSKMGTEGIGGGSHLG</sequence>
<evidence type="ECO:0000256" key="1">
    <source>
        <dbReference type="SAM" id="MobiDB-lite"/>
    </source>
</evidence>
<proteinExistence type="predicted"/>
<dbReference type="AlphaFoldDB" id="A0A9D4JNE6"/>